<dbReference type="SUPFAM" id="SSF51556">
    <property type="entry name" value="Metallo-dependent hydrolases"/>
    <property type="match status" value="1"/>
</dbReference>
<dbReference type="CDD" id="cd01310">
    <property type="entry name" value="TatD_DNAse"/>
    <property type="match status" value="1"/>
</dbReference>
<keyword evidence="2" id="KW-0479">Metal-binding</keyword>
<evidence type="ECO:0000313" key="5">
    <source>
        <dbReference type="Proteomes" id="UP001157134"/>
    </source>
</evidence>
<evidence type="ECO:0000313" key="4">
    <source>
        <dbReference type="EMBL" id="GLX86150.1"/>
    </source>
</evidence>
<proteinExistence type="predicted"/>
<protein>
    <submittedName>
        <fullName evidence="4">3'-5' ssDNA/RNA exonuclease TatD</fullName>
    </submittedName>
</protein>
<keyword evidence="5" id="KW-1185">Reference proteome</keyword>
<evidence type="ECO:0000256" key="2">
    <source>
        <dbReference type="ARBA" id="ARBA00022723"/>
    </source>
</evidence>
<dbReference type="InterPro" id="IPR032466">
    <property type="entry name" value="Metal_Hydrolase"/>
</dbReference>
<dbReference type="Proteomes" id="UP001157134">
    <property type="component" value="Unassembled WGS sequence"/>
</dbReference>
<dbReference type="InterPro" id="IPR001130">
    <property type="entry name" value="TatD-like"/>
</dbReference>
<name>A0ABQ6HF70_9GAMM</name>
<sequence>MIDIGVNLTNSRFTKDLADVITRAKSAGVNHCLVTGTSVEESQKAISLCQQYPDYLASTCGVHPHDADQASDDFVETLRELASNNDCVKAIGECGLDFNRNFSTPENQKRVFTAQIELACHLQKPLFLHQRDAFEEWFTCLKPFIGQVPAMVSHCFTGNQRELEICLAHDMYIGITGWVCDERRGKELQSIVNLIPLDRLMIETDAPYLTPRTIRPRPKSSRNEPSYLDYVASTLAELYGVEKHLIMEHSSENARQVFQLGGAHD</sequence>
<reference evidence="4 5" key="1">
    <citation type="submission" date="2023-03" db="EMBL/GenBank/DDBJ databases">
        <title>Thalassotalea loyana LMG 22536T draft genome sequence.</title>
        <authorList>
            <person name="Sawabe T."/>
        </authorList>
    </citation>
    <scope>NUCLEOTIDE SEQUENCE [LARGE SCALE GENOMIC DNA]</scope>
    <source>
        <strain evidence="4 5">LMG 22536</strain>
    </source>
</reference>
<dbReference type="InterPro" id="IPR018228">
    <property type="entry name" value="DNase_TatD-rel_CS"/>
</dbReference>
<gene>
    <name evidence="4" type="primary">tatD</name>
    <name evidence="4" type="ORF">tloyanaT_24030</name>
</gene>
<dbReference type="PANTHER" id="PTHR10060:SF15">
    <property type="entry name" value="DEOXYRIBONUCLEASE TATDN1"/>
    <property type="match status" value="1"/>
</dbReference>
<dbReference type="RefSeq" id="WP_284298896.1">
    <property type="nucleotide sequence ID" value="NZ_BSSV01000005.1"/>
</dbReference>
<dbReference type="Pfam" id="PF01026">
    <property type="entry name" value="TatD_DNase"/>
    <property type="match status" value="1"/>
</dbReference>
<dbReference type="InterPro" id="IPR050891">
    <property type="entry name" value="TatD-type_Hydrolase"/>
</dbReference>
<keyword evidence="3" id="KW-0378">Hydrolase</keyword>
<comment type="caution">
    <text evidence="4">The sequence shown here is derived from an EMBL/GenBank/DDBJ whole genome shotgun (WGS) entry which is preliminary data.</text>
</comment>
<dbReference type="EMBL" id="BSSV01000005">
    <property type="protein sequence ID" value="GLX86150.1"/>
    <property type="molecule type" value="Genomic_DNA"/>
</dbReference>
<evidence type="ECO:0000256" key="1">
    <source>
        <dbReference type="ARBA" id="ARBA00022722"/>
    </source>
</evidence>
<dbReference type="PIRSF" id="PIRSF005902">
    <property type="entry name" value="DNase_TatD"/>
    <property type="match status" value="1"/>
</dbReference>
<dbReference type="PANTHER" id="PTHR10060">
    <property type="entry name" value="TATD FAMILY DEOXYRIBONUCLEASE"/>
    <property type="match status" value="1"/>
</dbReference>
<dbReference type="PROSITE" id="PS01090">
    <property type="entry name" value="TATD_2"/>
    <property type="match status" value="1"/>
</dbReference>
<dbReference type="GO" id="GO:0004527">
    <property type="term" value="F:exonuclease activity"/>
    <property type="evidence" value="ECO:0007669"/>
    <property type="project" value="UniProtKB-KW"/>
</dbReference>
<dbReference type="Gene3D" id="3.20.20.140">
    <property type="entry name" value="Metal-dependent hydrolases"/>
    <property type="match status" value="1"/>
</dbReference>
<keyword evidence="4" id="KW-0269">Exonuclease</keyword>
<accession>A0ABQ6HF70</accession>
<evidence type="ECO:0000256" key="3">
    <source>
        <dbReference type="ARBA" id="ARBA00022801"/>
    </source>
</evidence>
<keyword evidence="1" id="KW-0540">Nuclease</keyword>
<organism evidence="4 5">
    <name type="scientific">Thalassotalea loyana</name>
    <dbReference type="NCBI Taxonomy" id="280483"/>
    <lineage>
        <taxon>Bacteria</taxon>
        <taxon>Pseudomonadati</taxon>
        <taxon>Pseudomonadota</taxon>
        <taxon>Gammaproteobacteria</taxon>
        <taxon>Alteromonadales</taxon>
        <taxon>Colwelliaceae</taxon>
        <taxon>Thalassotalea</taxon>
    </lineage>
</organism>